<feature type="transmembrane region" description="Helical" evidence="10">
    <location>
        <begin position="30"/>
        <end position="50"/>
    </location>
</feature>
<proteinExistence type="inferred from homology"/>
<dbReference type="GO" id="GO:0046872">
    <property type="term" value="F:metal ion binding"/>
    <property type="evidence" value="ECO:0007669"/>
    <property type="project" value="UniProtKB-KW"/>
</dbReference>
<feature type="transmembrane region" description="Helical" evidence="10">
    <location>
        <begin position="57"/>
        <end position="82"/>
    </location>
</feature>
<evidence type="ECO:0000256" key="1">
    <source>
        <dbReference type="ARBA" id="ARBA00004651"/>
    </source>
</evidence>
<keyword evidence="12" id="KW-1185">Reference proteome</keyword>
<protein>
    <recommendedName>
        <fullName evidence="10">Fluoride-specific ion channel FluC</fullName>
    </recommendedName>
</protein>
<evidence type="ECO:0000256" key="2">
    <source>
        <dbReference type="ARBA" id="ARBA00022475"/>
    </source>
</evidence>
<dbReference type="Proteomes" id="UP000051451">
    <property type="component" value="Unassembled WGS sequence"/>
</dbReference>
<dbReference type="PANTHER" id="PTHR28259">
    <property type="entry name" value="FLUORIDE EXPORT PROTEIN 1-RELATED"/>
    <property type="match status" value="1"/>
</dbReference>
<evidence type="ECO:0000256" key="8">
    <source>
        <dbReference type="ARBA" id="ARBA00035585"/>
    </source>
</evidence>
<sequence length="119" mass="13067">MLIVLLGLGSSIGAVCRYLITQILSKKSNWSWATLIINLSGSFLLGILFGSKLNTPLYLILGSGVLGGYTTFSTLNIELLFLHRSHRYRLELGYAIGSYLLGFLLTLFGFMLGQALTMN</sequence>
<name>A0A0R1VJ01_9LACO</name>
<organism evidence="11 12">
    <name type="scientific">Liquorilactobacillus ghanensis DSM 18630</name>
    <dbReference type="NCBI Taxonomy" id="1423750"/>
    <lineage>
        <taxon>Bacteria</taxon>
        <taxon>Bacillati</taxon>
        <taxon>Bacillota</taxon>
        <taxon>Bacilli</taxon>
        <taxon>Lactobacillales</taxon>
        <taxon>Lactobacillaceae</taxon>
        <taxon>Liquorilactobacillus</taxon>
    </lineage>
</organism>
<comment type="subcellular location">
    <subcellularLocation>
        <location evidence="1 10">Cell membrane</location>
        <topology evidence="1 10">Multi-pass membrane protein</topology>
    </subcellularLocation>
</comment>
<comment type="catalytic activity">
    <reaction evidence="8">
        <text>fluoride(in) = fluoride(out)</text>
        <dbReference type="Rhea" id="RHEA:76159"/>
        <dbReference type="ChEBI" id="CHEBI:17051"/>
    </reaction>
    <physiologicalReaction direction="left-to-right" evidence="8">
        <dbReference type="Rhea" id="RHEA:76160"/>
    </physiologicalReaction>
</comment>
<evidence type="ECO:0000256" key="5">
    <source>
        <dbReference type="ARBA" id="ARBA00023136"/>
    </source>
</evidence>
<dbReference type="GO" id="GO:0005886">
    <property type="term" value="C:plasma membrane"/>
    <property type="evidence" value="ECO:0007669"/>
    <property type="project" value="UniProtKB-SubCell"/>
</dbReference>
<accession>A0A0R1VJ01</accession>
<feature type="transmembrane region" description="Helical" evidence="10">
    <location>
        <begin position="94"/>
        <end position="113"/>
    </location>
</feature>
<evidence type="ECO:0000313" key="11">
    <source>
        <dbReference type="EMBL" id="KRM05229.1"/>
    </source>
</evidence>
<comment type="similarity">
    <text evidence="7 10">Belongs to the fluoride channel Fluc/FEX (TC 1.A.43) family.</text>
</comment>
<dbReference type="RefSeq" id="WP_057872286.1">
    <property type="nucleotide sequence ID" value="NZ_AZGB01000022.1"/>
</dbReference>
<dbReference type="Pfam" id="PF02537">
    <property type="entry name" value="CRCB"/>
    <property type="match status" value="1"/>
</dbReference>
<keyword evidence="10" id="KW-0406">Ion transport</keyword>
<dbReference type="HAMAP" id="MF_00454">
    <property type="entry name" value="FluC"/>
    <property type="match status" value="1"/>
</dbReference>
<evidence type="ECO:0000256" key="6">
    <source>
        <dbReference type="ARBA" id="ARBA00023303"/>
    </source>
</evidence>
<feature type="binding site" evidence="10">
    <location>
        <position position="67"/>
    </location>
    <ligand>
        <name>Na(+)</name>
        <dbReference type="ChEBI" id="CHEBI:29101"/>
        <note>structural</note>
    </ligand>
</feature>
<evidence type="ECO:0000256" key="4">
    <source>
        <dbReference type="ARBA" id="ARBA00022989"/>
    </source>
</evidence>
<evidence type="ECO:0000256" key="3">
    <source>
        <dbReference type="ARBA" id="ARBA00022692"/>
    </source>
</evidence>
<dbReference type="PATRIC" id="fig|1423750.3.peg.1744"/>
<evidence type="ECO:0000256" key="7">
    <source>
        <dbReference type="ARBA" id="ARBA00035120"/>
    </source>
</evidence>
<keyword evidence="3 10" id="KW-0812">Transmembrane</keyword>
<gene>
    <name evidence="10" type="primary">fluC</name>
    <name evidence="10" type="synonym">crcB</name>
    <name evidence="11" type="ORF">FC89_GL001699</name>
</gene>
<dbReference type="STRING" id="1423750.FC89_GL001699"/>
<reference evidence="11 12" key="1">
    <citation type="journal article" date="2015" name="Genome Announc.">
        <title>Expanding the biotechnology potential of lactobacilli through comparative genomics of 213 strains and associated genera.</title>
        <authorList>
            <person name="Sun Z."/>
            <person name="Harris H.M."/>
            <person name="McCann A."/>
            <person name="Guo C."/>
            <person name="Argimon S."/>
            <person name="Zhang W."/>
            <person name="Yang X."/>
            <person name="Jeffery I.B."/>
            <person name="Cooney J.C."/>
            <person name="Kagawa T.F."/>
            <person name="Liu W."/>
            <person name="Song Y."/>
            <person name="Salvetti E."/>
            <person name="Wrobel A."/>
            <person name="Rasinkangas P."/>
            <person name="Parkhill J."/>
            <person name="Rea M.C."/>
            <person name="O'Sullivan O."/>
            <person name="Ritari J."/>
            <person name="Douillard F.P."/>
            <person name="Paul Ross R."/>
            <person name="Yang R."/>
            <person name="Briner A.E."/>
            <person name="Felis G.E."/>
            <person name="de Vos W.M."/>
            <person name="Barrangou R."/>
            <person name="Klaenhammer T.R."/>
            <person name="Caufield P.W."/>
            <person name="Cui Y."/>
            <person name="Zhang H."/>
            <person name="O'Toole P.W."/>
        </authorList>
    </citation>
    <scope>NUCLEOTIDE SEQUENCE [LARGE SCALE GENOMIC DNA]</scope>
    <source>
        <strain evidence="11 12">DSM 18630</strain>
    </source>
</reference>
<dbReference type="PANTHER" id="PTHR28259:SF1">
    <property type="entry name" value="FLUORIDE EXPORT PROTEIN 1-RELATED"/>
    <property type="match status" value="1"/>
</dbReference>
<keyword evidence="10" id="KW-0479">Metal-binding</keyword>
<dbReference type="GO" id="GO:0140114">
    <property type="term" value="P:cellular detoxification of fluoride"/>
    <property type="evidence" value="ECO:0007669"/>
    <property type="project" value="UniProtKB-UniRule"/>
</dbReference>
<evidence type="ECO:0000313" key="12">
    <source>
        <dbReference type="Proteomes" id="UP000051451"/>
    </source>
</evidence>
<comment type="activity regulation">
    <text evidence="10">Na(+) is not transported, but it plays an essential structural role and its presence is essential for fluoride channel function.</text>
</comment>
<dbReference type="GeneID" id="98319560"/>
<keyword evidence="2 10" id="KW-1003">Cell membrane</keyword>
<dbReference type="InterPro" id="IPR003691">
    <property type="entry name" value="FluC"/>
</dbReference>
<dbReference type="AlphaFoldDB" id="A0A0R1VJ01"/>
<feature type="binding site" evidence="10">
    <location>
        <position position="70"/>
    </location>
    <ligand>
        <name>Na(+)</name>
        <dbReference type="ChEBI" id="CHEBI:29101"/>
        <note>structural</note>
    </ligand>
</feature>
<comment type="caution">
    <text evidence="11">The sequence shown here is derived from an EMBL/GenBank/DDBJ whole genome shotgun (WGS) entry which is preliminary data.</text>
</comment>
<dbReference type="EMBL" id="AZGB01000022">
    <property type="protein sequence ID" value="KRM05229.1"/>
    <property type="molecule type" value="Genomic_DNA"/>
</dbReference>
<evidence type="ECO:0000256" key="10">
    <source>
        <dbReference type="HAMAP-Rule" id="MF_00454"/>
    </source>
</evidence>
<comment type="function">
    <text evidence="9 10">Fluoride-specific ion channel. Important for reducing fluoride concentration in the cell, thus reducing its toxicity.</text>
</comment>
<keyword evidence="10" id="KW-0813">Transport</keyword>
<keyword evidence="4 10" id="KW-1133">Transmembrane helix</keyword>
<keyword evidence="5 10" id="KW-0472">Membrane</keyword>
<dbReference type="GO" id="GO:0062054">
    <property type="term" value="F:fluoride channel activity"/>
    <property type="evidence" value="ECO:0007669"/>
    <property type="project" value="UniProtKB-UniRule"/>
</dbReference>
<evidence type="ECO:0000256" key="9">
    <source>
        <dbReference type="ARBA" id="ARBA00049940"/>
    </source>
</evidence>
<keyword evidence="6 10" id="KW-0407">Ion channel</keyword>
<keyword evidence="10" id="KW-0915">Sodium</keyword>
<dbReference type="OrthoDB" id="9815830at2"/>